<reference evidence="2" key="1">
    <citation type="submission" date="2020-01" db="EMBL/GenBank/DDBJ databases">
        <title>Insect and environment-associated Actinomycetes.</title>
        <authorList>
            <person name="Currrie C."/>
            <person name="Chevrette M."/>
            <person name="Carlson C."/>
            <person name="Stubbendieck R."/>
            <person name="Wendt-Pienkowski E."/>
        </authorList>
    </citation>
    <scope>NUCLEOTIDE SEQUENCE</scope>
    <source>
        <strain evidence="2">SID7499</strain>
    </source>
</reference>
<comment type="caution">
    <text evidence="2">The sequence shown here is derived from an EMBL/GenBank/DDBJ whole genome shotgun (WGS) entry which is preliminary data.</text>
</comment>
<name>A0A6G3XXJ6_9ACTN</name>
<dbReference type="AlphaFoldDB" id="A0A6G3XXJ6"/>
<organism evidence="2">
    <name type="scientific">Streptomyces sp. SID7499</name>
    <dbReference type="NCBI Taxonomy" id="2706086"/>
    <lineage>
        <taxon>Bacteria</taxon>
        <taxon>Bacillati</taxon>
        <taxon>Actinomycetota</taxon>
        <taxon>Actinomycetes</taxon>
        <taxon>Kitasatosporales</taxon>
        <taxon>Streptomycetaceae</taxon>
        <taxon>Streptomyces</taxon>
    </lineage>
</organism>
<feature type="non-terminal residue" evidence="2">
    <location>
        <position position="1"/>
    </location>
</feature>
<feature type="transmembrane region" description="Helical" evidence="1">
    <location>
        <begin position="41"/>
        <end position="63"/>
    </location>
</feature>
<protein>
    <submittedName>
        <fullName evidence="2">Sugar ABC transporter permease</fullName>
    </submittedName>
</protein>
<keyword evidence="1" id="KW-0472">Membrane</keyword>
<evidence type="ECO:0000256" key="1">
    <source>
        <dbReference type="SAM" id="Phobius"/>
    </source>
</evidence>
<keyword evidence="1" id="KW-1133">Transmembrane helix</keyword>
<dbReference type="EMBL" id="JAAGMN010009772">
    <property type="protein sequence ID" value="NEE22423.1"/>
    <property type="molecule type" value="Genomic_DNA"/>
</dbReference>
<keyword evidence="1" id="KW-0812">Transmembrane</keyword>
<sequence length="77" mass="8252">SLFTEKQSGLGFDGPRTVFDGLGNYATALGDQAFRDGFRVLLGYCAFYIPLMGGGAIALALLLDSALARARRFFQLA</sequence>
<accession>A0A6G3XXJ6</accession>
<feature type="non-terminal residue" evidence="2">
    <location>
        <position position="77"/>
    </location>
</feature>
<proteinExistence type="predicted"/>
<gene>
    <name evidence="2" type="ORF">G3M58_90175</name>
</gene>
<evidence type="ECO:0000313" key="2">
    <source>
        <dbReference type="EMBL" id="NEE22423.1"/>
    </source>
</evidence>